<dbReference type="EMBL" id="VNHQ01000013">
    <property type="protein sequence ID" value="TYP63866.1"/>
    <property type="molecule type" value="Genomic_DNA"/>
</dbReference>
<feature type="transmembrane region" description="Helical" evidence="1">
    <location>
        <begin position="66"/>
        <end position="82"/>
    </location>
</feature>
<dbReference type="Proteomes" id="UP000324282">
    <property type="component" value="Unassembled WGS sequence"/>
</dbReference>
<dbReference type="AlphaFoldDB" id="A0A5S5BC15"/>
<protein>
    <submittedName>
        <fullName evidence="2">Uncharacterized protein</fullName>
    </submittedName>
</protein>
<keyword evidence="1" id="KW-1133">Transmembrane helix</keyword>
<proteinExistence type="predicted"/>
<evidence type="ECO:0000256" key="1">
    <source>
        <dbReference type="SAM" id="Phobius"/>
    </source>
</evidence>
<keyword evidence="1" id="KW-0812">Transmembrane</keyword>
<comment type="caution">
    <text evidence="2">The sequence shown here is derived from an EMBL/GenBank/DDBJ whole genome shotgun (WGS) entry which is preliminary data.</text>
</comment>
<name>A0A5S5BC15_STUST</name>
<sequence length="149" mass="16926">MKSFFLIVWALLSLTATGFVARELWFAPSWINALALLLPAYYSLCFFQLIRAAFRPWGLLGPRRRSGFWVCLLLLPLCLWPLRSAYEIWQEGAYGLRDDGDEARLMIVRPLLAWLQELVGYLGPMLVLVAAGVGMALLLLRLSRGQVVR</sequence>
<evidence type="ECO:0000313" key="3">
    <source>
        <dbReference type="Proteomes" id="UP000324282"/>
    </source>
</evidence>
<dbReference type="RefSeq" id="WP_102836614.1">
    <property type="nucleotide sequence ID" value="NZ_JAMOIF010000003.1"/>
</dbReference>
<feature type="transmembrane region" description="Helical" evidence="1">
    <location>
        <begin position="118"/>
        <end position="140"/>
    </location>
</feature>
<gene>
    <name evidence="2" type="ORF">A9A72_123644</name>
</gene>
<dbReference type="OrthoDB" id="6974930at2"/>
<keyword evidence="1" id="KW-0472">Membrane</keyword>
<organism evidence="2 3">
    <name type="scientific">Stutzerimonas stutzeri</name>
    <name type="common">Pseudomonas stutzeri</name>
    <dbReference type="NCBI Taxonomy" id="316"/>
    <lineage>
        <taxon>Bacteria</taxon>
        <taxon>Pseudomonadati</taxon>
        <taxon>Pseudomonadota</taxon>
        <taxon>Gammaproteobacteria</taxon>
        <taxon>Pseudomonadales</taxon>
        <taxon>Pseudomonadaceae</taxon>
        <taxon>Stutzerimonas</taxon>
    </lineage>
</organism>
<feature type="transmembrane region" description="Helical" evidence="1">
    <location>
        <begin position="31"/>
        <end position="54"/>
    </location>
</feature>
<evidence type="ECO:0000313" key="2">
    <source>
        <dbReference type="EMBL" id="TYP63866.1"/>
    </source>
</evidence>
<accession>A0A5S5BC15</accession>
<reference evidence="2 3" key="1">
    <citation type="submission" date="2019-07" db="EMBL/GenBank/DDBJ databases">
        <title>Deep subsurface shale carbon reservoir microbial communities from Ohio and West Virginia, USA.</title>
        <authorList>
            <person name="Wrighton K."/>
        </authorList>
    </citation>
    <scope>NUCLEOTIDE SEQUENCE [LARGE SCALE GENOMIC DNA]</scope>
    <source>
        <strain evidence="2 3">NP_8Ht</strain>
    </source>
</reference>